<proteinExistence type="predicted"/>
<dbReference type="EMBL" id="BLXT01002155">
    <property type="protein sequence ID" value="GFN91603.1"/>
    <property type="molecule type" value="Genomic_DNA"/>
</dbReference>
<evidence type="ECO:0000313" key="3">
    <source>
        <dbReference type="Proteomes" id="UP000735302"/>
    </source>
</evidence>
<keyword evidence="1" id="KW-0472">Membrane</keyword>
<evidence type="ECO:0000313" key="2">
    <source>
        <dbReference type="EMBL" id="GFN91603.1"/>
    </source>
</evidence>
<dbReference type="AlphaFoldDB" id="A0AAV3Z8H0"/>
<name>A0AAV3Z8H0_9GAST</name>
<protein>
    <submittedName>
        <fullName evidence="2">Uncharacterized protein</fullName>
    </submittedName>
</protein>
<keyword evidence="3" id="KW-1185">Reference proteome</keyword>
<feature type="transmembrane region" description="Helical" evidence="1">
    <location>
        <begin position="198"/>
        <end position="226"/>
    </location>
</feature>
<comment type="caution">
    <text evidence="2">The sequence shown here is derived from an EMBL/GenBank/DDBJ whole genome shotgun (WGS) entry which is preliminary data.</text>
</comment>
<dbReference type="PANTHER" id="PTHR33802">
    <property type="entry name" value="SI:CH211-161H7.5-RELATED"/>
    <property type="match status" value="1"/>
</dbReference>
<feature type="transmembrane region" description="Helical" evidence="1">
    <location>
        <begin position="36"/>
        <end position="60"/>
    </location>
</feature>
<feature type="transmembrane region" description="Helical" evidence="1">
    <location>
        <begin position="294"/>
        <end position="321"/>
    </location>
</feature>
<sequence length="361" mass="39564">MFKFETISMAVPKKATALKSFSKSLDKMERGLSCPIVLAGLIVATSVLFAGNLFLTALAGNPELSGGLFTRGISQVSAQFPLNITPAGFTFAIWGAIYLLQIGWNLYSLSSLCRFTENGPVYLNPPVLGTSFFVYFNVSTLAVSAWLFMWDRLLFFAAFVFLAIVAISLFMTVFSGASSLARYRSELVDQGRCLDVKILTVTMVNGVSMYATWSVVATLINFGIILVYKLQTPLSNELASIICLSILGLFVLLYTVLDATILRSFNRCNFTPFLTVIWALIGVLANNLDFGNVSTIVSIVLLVGTSAIFLVKAVFSILPFARVEQYEYRQMKFARCVTPVLENKADNCCITPALEKKAGNC</sequence>
<feature type="transmembrane region" description="Helical" evidence="1">
    <location>
        <begin position="80"/>
        <end position="100"/>
    </location>
</feature>
<keyword evidence="1" id="KW-1133">Transmembrane helix</keyword>
<feature type="transmembrane region" description="Helical" evidence="1">
    <location>
        <begin position="121"/>
        <end position="147"/>
    </location>
</feature>
<reference evidence="2 3" key="1">
    <citation type="journal article" date="2021" name="Elife">
        <title>Chloroplast acquisition without the gene transfer in kleptoplastic sea slugs, Plakobranchus ocellatus.</title>
        <authorList>
            <person name="Maeda T."/>
            <person name="Takahashi S."/>
            <person name="Yoshida T."/>
            <person name="Shimamura S."/>
            <person name="Takaki Y."/>
            <person name="Nagai Y."/>
            <person name="Toyoda A."/>
            <person name="Suzuki Y."/>
            <person name="Arimoto A."/>
            <person name="Ishii H."/>
            <person name="Satoh N."/>
            <person name="Nishiyama T."/>
            <person name="Hasebe M."/>
            <person name="Maruyama T."/>
            <person name="Minagawa J."/>
            <person name="Obokata J."/>
            <person name="Shigenobu S."/>
        </authorList>
    </citation>
    <scope>NUCLEOTIDE SEQUENCE [LARGE SCALE GENOMIC DNA]</scope>
</reference>
<dbReference type="Proteomes" id="UP000735302">
    <property type="component" value="Unassembled WGS sequence"/>
</dbReference>
<gene>
    <name evidence="2" type="ORF">PoB_001810900</name>
</gene>
<feature type="transmembrane region" description="Helical" evidence="1">
    <location>
        <begin position="238"/>
        <end position="257"/>
    </location>
</feature>
<feature type="transmembrane region" description="Helical" evidence="1">
    <location>
        <begin position="153"/>
        <end position="177"/>
    </location>
</feature>
<organism evidence="2 3">
    <name type="scientific">Plakobranchus ocellatus</name>
    <dbReference type="NCBI Taxonomy" id="259542"/>
    <lineage>
        <taxon>Eukaryota</taxon>
        <taxon>Metazoa</taxon>
        <taxon>Spiralia</taxon>
        <taxon>Lophotrochozoa</taxon>
        <taxon>Mollusca</taxon>
        <taxon>Gastropoda</taxon>
        <taxon>Heterobranchia</taxon>
        <taxon>Euthyneura</taxon>
        <taxon>Panpulmonata</taxon>
        <taxon>Sacoglossa</taxon>
        <taxon>Placobranchoidea</taxon>
        <taxon>Plakobranchidae</taxon>
        <taxon>Plakobranchus</taxon>
    </lineage>
</organism>
<dbReference type="PANTHER" id="PTHR33802:SF1">
    <property type="entry name" value="XK-RELATED PROTEIN"/>
    <property type="match status" value="1"/>
</dbReference>
<feature type="transmembrane region" description="Helical" evidence="1">
    <location>
        <begin position="269"/>
        <end position="288"/>
    </location>
</feature>
<evidence type="ECO:0000256" key="1">
    <source>
        <dbReference type="SAM" id="Phobius"/>
    </source>
</evidence>
<accession>A0AAV3Z8H0</accession>
<keyword evidence="1" id="KW-0812">Transmembrane</keyword>